<dbReference type="GO" id="GO:0003723">
    <property type="term" value="F:RNA binding"/>
    <property type="evidence" value="ECO:0007669"/>
    <property type="project" value="InterPro"/>
</dbReference>
<proteinExistence type="predicted"/>
<dbReference type="GO" id="GO:0032040">
    <property type="term" value="C:small-subunit processome"/>
    <property type="evidence" value="ECO:0007669"/>
    <property type="project" value="InterPro"/>
</dbReference>
<keyword evidence="2" id="KW-0690">Ribosome biogenesis</keyword>
<dbReference type="InterPro" id="IPR036322">
    <property type="entry name" value="WD40_repeat_dom_sf"/>
</dbReference>
<dbReference type="GO" id="GO:0045943">
    <property type="term" value="P:positive regulation of transcription by RNA polymerase I"/>
    <property type="evidence" value="ECO:0007669"/>
    <property type="project" value="InterPro"/>
</dbReference>
<dbReference type="Gene3D" id="2.130.10.10">
    <property type="entry name" value="YVTN repeat-like/Quinoprotein amine dehydrogenase"/>
    <property type="match status" value="1"/>
</dbReference>
<dbReference type="InterPro" id="IPR001680">
    <property type="entry name" value="WD40_rpt"/>
</dbReference>
<feature type="repeat" description="WD" evidence="8">
    <location>
        <begin position="246"/>
        <end position="278"/>
    </location>
</feature>
<accession>G0UC73</accession>
<reference evidence="9" key="1">
    <citation type="journal article" date="2012" name="Proc. Natl. Acad. Sci. U.S.A.">
        <title>Antigenic diversity is generated by distinct evolutionary mechanisms in African trypanosome species.</title>
        <authorList>
            <person name="Jackson A.P."/>
            <person name="Berry A."/>
            <person name="Aslett M."/>
            <person name="Allison H.C."/>
            <person name="Burton P."/>
            <person name="Vavrova-Anderson J."/>
            <person name="Brown R."/>
            <person name="Browne H."/>
            <person name="Corton N."/>
            <person name="Hauser H."/>
            <person name="Gamble J."/>
            <person name="Gilderthorp R."/>
            <person name="Marcello L."/>
            <person name="McQuillan J."/>
            <person name="Otto T.D."/>
            <person name="Quail M.A."/>
            <person name="Sanders M.J."/>
            <person name="van Tonder A."/>
            <person name="Ginger M.L."/>
            <person name="Field M.C."/>
            <person name="Barry J.D."/>
            <person name="Hertz-Fowler C."/>
            <person name="Berriman M."/>
        </authorList>
    </citation>
    <scope>NUCLEOTIDE SEQUENCE</scope>
    <source>
        <strain evidence="9">Y486</strain>
    </source>
</reference>
<evidence type="ECO:0000256" key="1">
    <source>
        <dbReference type="ARBA" id="ARBA00004604"/>
    </source>
</evidence>
<comment type="subcellular location">
    <subcellularLocation>
        <location evidence="1">Nucleus</location>
        <location evidence="1">Nucleolus</location>
    </subcellularLocation>
</comment>
<keyword evidence="5" id="KW-0677">Repeat</keyword>
<dbReference type="SUPFAM" id="SSF50978">
    <property type="entry name" value="WD40 repeat-like"/>
    <property type="match status" value="1"/>
</dbReference>
<dbReference type="GO" id="GO:0006364">
    <property type="term" value="P:rRNA processing"/>
    <property type="evidence" value="ECO:0007669"/>
    <property type="project" value="UniProtKB-KW"/>
</dbReference>
<keyword evidence="6" id="KW-0804">Transcription</keyword>
<dbReference type="GO" id="GO:2000234">
    <property type="term" value="P:positive regulation of rRNA processing"/>
    <property type="evidence" value="ECO:0007669"/>
    <property type="project" value="TreeGrafter"/>
</dbReference>
<evidence type="ECO:0000313" key="9">
    <source>
        <dbReference type="EMBL" id="CCC53421.1"/>
    </source>
</evidence>
<dbReference type="PANTHER" id="PTHR44215:SF1">
    <property type="entry name" value="WD REPEAT-CONTAINING PROTEIN 75"/>
    <property type="match status" value="1"/>
</dbReference>
<dbReference type="InterPro" id="IPR015943">
    <property type="entry name" value="WD40/YVTN_repeat-like_dom_sf"/>
</dbReference>
<dbReference type="EMBL" id="HE573027">
    <property type="protein sequence ID" value="CCC53421.1"/>
    <property type="molecule type" value="Genomic_DNA"/>
</dbReference>
<gene>
    <name evidence="9" type="ORF">TVY486_1109050</name>
</gene>
<keyword evidence="7" id="KW-0539">Nucleus</keyword>
<dbReference type="PROSITE" id="PS50082">
    <property type="entry name" value="WD_REPEATS_2"/>
    <property type="match status" value="1"/>
</dbReference>
<evidence type="ECO:0000256" key="8">
    <source>
        <dbReference type="PROSITE-ProRule" id="PRU00221"/>
    </source>
</evidence>
<dbReference type="PANTHER" id="PTHR44215">
    <property type="entry name" value="WD REPEAT-CONTAINING PROTEIN 75"/>
    <property type="match status" value="1"/>
</dbReference>
<evidence type="ECO:0000256" key="3">
    <source>
        <dbReference type="ARBA" id="ARBA00022552"/>
    </source>
</evidence>
<keyword evidence="3" id="KW-0698">rRNA processing</keyword>
<dbReference type="VEuPathDB" id="TriTrypDB:TvY486_1109050"/>
<evidence type="ECO:0000256" key="5">
    <source>
        <dbReference type="ARBA" id="ARBA00022737"/>
    </source>
</evidence>
<evidence type="ECO:0000256" key="4">
    <source>
        <dbReference type="ARBA" id="ARBA00022574"/>
    </source>
</evidence>
<dbReference type="AlphaFoldDB" id="G0UC73"/>
<evidence type="ECO:0000256" key="2">
    <source>
        <dbReference type="ARBA" id="ARBA00022517"/>
    </source>
</evidence>
<evidence type="ECO:0000256" key="6">
    <source>
        <dbReference type="ARBA" id="ARBA00023163"/>
    </source>
</evidence>
<organism evidence="9">
    <name type="scientific">Trypanosoma vivax (strain Y486)</name>
    <dbReference type="NCBI Taxonomy" id="1055687"/>
    <lineage>
        <taxon>Eukaryota</taxon>
        <taxon>Discoba</taxon>
        <taxon>Euglenozoa</taxon>
        <taxon>Kinetoplastea</taxon>
        <taxon>Metakinetoplastina</taxon>
        <taxon>Trypanosomatida</taxon>
        <taxon>Trypanosomatidae</taxon>
        <taxon>Trypanosoma</taxon>
        <taxon>Duttonella</taxon>
    </lineage>
</organism>
<protein>
    <submittedName>
        <fullName evidence="9">Uncharacterized protein</fullName>
    </submittedName>
</protein>
<dbReference type="InterPro" id="IPR053826">
    <property type="entry name" value="WDR75"/>
</dbReference>
<evidence type="ECO:0000256" key="7">
    <source>
        <dbReference type="ARBA" id="ARBA00023242"/>
    </source>
</evidence>
<keyword evidence="4 8" id="KW-0853">WD repeat</keyword>
<sequence>MSSPHFLAISQEAVCVAEDFSVAFYAPKTLKKFRVERFSGRRLAGLWIARSADGLSYLHVIDAEANWFLFSLKTMELVASSSIELGGQCATSKSRKGMVSTRQTTTSVEEELRSQGILEAHFHEADGQLHCVLLTSLGVYEAPVHNTGAVRAVRIISFPPSMCNTFMSVGRLTGLVVVAQLGEKWSEYSIFKERDANHQRRFLLPIAAQSLAVSPTSDSLAVGGTRGELIVYPSINEQNFFSDHWHHTPLTAISFSLDGNSLYTGAMESIVLVWSMSSFTFKKIGCSLGPVKCILPSRIDGSLLLLTCAESTLAFLDLLQMRVRQFIEGVQWSTDEACSGLVVSKWMGQPAVILTGLPNVVRICDPFTQQTVYSLHISSQMETVPSPPRHGIQHVGLLNGNNTIVTYEEFTGTSLPSMLRFWAYNANARRHTEVQSICPPHRSRIVALQVDSARSRVFTLSIESMKCWVEVEVDVNDAYATGQKSWVNKSSSATPSRLVGDMLLSSDVSLCFVSDDNVHVYNITDVHPGQPWKRVLTLTQNASLATLKNLQLLTGPRVVVAQDWERVYFWSLASPRQHAVVWDSKLEASSSITAICTFSSTSILAATDDGNLWELQADGTEMGRVLGHAAAASGQRLLHMKPMPHAEQQDRVAVVDNVSGFRLLHVSLQKTEKVREVEFVQADSTTDVNGADARGSEEGRKLLLTDYFHDIRTEAHDPTSSKGVAAMEMDDAVLLMQSQRWLGEVLADSAYTAPPMSVILSSYLKKRAGLLVS</sequence>
<name>G0UC73_TRYVY</name>